<accession>A0A7J7Z5M6</accession>
<name>A0A7J7Z5M6_MYOMY</name>
<reference evidence="1 2" key="1">
    <citation type="journal article" date="2020" name="Nature">
        <title>Six reference-quality genomes reveal evolution of bat adaptations.</title>
        <authorList>
            <person name="Jebb D."/>
            <person name="Huang Z."/>
            <person name="Pippel M."/>
            <person name="Hughes G.M."/>
            <person name="Lavrichenko K."/>
            <person name="Devanna P."/>
            <person name="Winkler S."/>
            <person name="Jermiin L.S."/>
            <person name="Skirmuntt E.C."/>
            <person name="Katzourakis A."/>
            <person name="Burkitt-Gray L."/>
            <person name="Ray D.A."/>
            <person name="Sullivan K.A.M."/>
            <person name="Roscito J.G."/>
            <person name="Kirilenko B.M."/>
            <person name="Davalos L.M."/>
            <person name="Corthals A.P."/>
            <person name="Power M.L."/>
            <person name="Jones G."/>
            <person name="Ransome R.D."/>
            <person name="Dechmann D.K.N."/>
            <person name="Locatelli A.G."/>
            <person name="Puechmaille S.J."/>
            <person name="Fedrigo O."/>
            <person name="Jarvis E.D."/>
            <person name="Hiller M."/>
            <person name="Vernes S.C."/>
            <person name="Myers E.W."/>
            <person name="Teeling E.C."/>
        </authorList>
    </citation>
    <scope>NUCLEOTIDE SEQUENCE [LARGE SCALE GENOMIC DNA]</scope>
    <source>
        <strain evidence="1">MMyoMyo1</strain>
        <tissue evidence="1">Flight muscle</tissue>
    </source>
</reference>
<evidence type="ECO:0000313" key="2">
    <source>
        <dbReference type="Proteomes" id="UP000527355"/>
    </source>
</evidence>
<sequence length="137" mass="14482">MGAGCSHSCCSLDWAGCSCCCCCLDEGKMLAQLLLLGLVQGAGCAQLLLLRWGRPAQGCHFLIRRLDCWYCCCSSDRTGCSCGCCSSDGEAGRSHSCCSLDRGRPHEAAALSLRQAAHGLMLLEQERAAHVSAAHVV</sequence>
<evidence type="ECO:0000313" key="1">
    <source>
        <dbReference type="EMBL" id="KAF6369335.1"/>
    </source>
</evidence>
<keyword evidence="2" id="KW-1185">Reference proteome</keyword>
<gene>
    <name evidence="1" type="ORF">mMyoMyo1_010683</name>
</gene>
<comment type="caution">
    <text evidence="1">The sequence shown here is derived from an EMBL/GenBank/DDBJ whole genome shotgun (WGS) entry which is preliminary data.</text>
</comment>
<protein>
    <submittedName>
        <fullName evidence="1">Uncharacterized protein</fullName>
    </submittedName>
</protein>
<proteinExistence type="predicted"/>
<dbReference type="AlphaFoldDB" id="A0A7J7Z5M6"/>
<organism evidence="1 2">
    <name type="scientific">Myotis myotis</name>
    <name type="common">Greater mouse-eared bat</name>
    <name type="synonym">Vespertilio myotis</name>
    <dbReference type="NCBI Taxonomy" id="51298"/>
    <lineage>
        <taxon>Eukaryota</taxon>
        <taxon>Metazoa</taxon>
        <taxon>Chordata</taxon>
        <taxon>Craniata</taxon>
        <taxon>Vertebrata</taxon>
        <taxon>Euteleostomi</taxon>
        <taxon>Mammalia</taxon>
        <taxon>Eutheria</taxon>
        <taxon>Laurasiatheria</taxon>
        <taxon>Chiroptera</taxon>
        <taxon>Yangochiroptera</taxon>
        <taxon>Vespertilionidae</taxon>
        <taxon>Myotis</taxon>
    </lineage>
</organism>
<dbReference type="Proteomes" id="UP000527355">
    <property type="component" value="Unassembled WGS sequence"/>
</dbReference>
<dbReference type="EMBL" id="JABWUV010000003">
    <property type="protein sequence ID" value="KAF6369335.1"/>
    <property type="molecule type" value="Genomic_DNA"/>
</dbReference>